<evidence type="ECO:0000256" key="5">
    <source>
        <dbReference type="ARBA" id="ARBA00022679"/>
    </source>
</evidence>
<dbReference type="PANTHER" id="PTHR30478:SF0">
    <property type="entry name" value="BETA SLIDING CLAMP"/>
    <property type="match status" value="1"/>
</dbReference>
<evidence type="ECO:0000256" key="4">
    <source>
        <dbReference type="ARBA" id="ARBA00022490"/>
    </source>
</evidence>
<evidence type="ECO:0000256" key="9">
    <source>
        <dbReference type="ARBA" id="ARBA00023125"/>
    </source>
</evidence>
<dbReference type="GO" id="GO:0003887">
    <property type="term" value="F:DNA-directed DNA polymerase activity"/>
    <property type="evidence" value="ECO:0007669"/>
    <property type="project" value="UniProtKB-UniRule"/>
</dbReference>
<sequence>MRFTFDRDAMVKEIAIAQEIISTKNALSILSNVLFIAENNTLAIKATDIKVNFETKIPVVIEEEGTTTIFCDKFMSILASLPPGEIEFIQEDIKVTIKPISKKVKFQLKSMASDKFPEFSSAENVPYFDVPADQFKEMITQTIFAVSDDETRYFMNGVFFEKKDDNLNLVSTDGRRLAFSSKALCQGITDFPSVIVPPKVLTAVLKRASSEGMISLAIVDKMIYIKFGNYHFSSVLLEGQFPNYQRVIPETQAHSFELQKSDLADALKRVALLVDQKARRVYFELNPGTLTITSQESDIGVAKEEIPCQYDGETVTIAMNYLYIDEPMKVMNCDRIKFEFTEPMRAVTLKPVPESDYFHIIMPMQME</sequence>
<dbReference type="PIRSF" id="PIRSF000804">
    <property type="entry name" value="DNA_pol_III_b"/>
    <property type="match status" value="1"/>
</dbReference>
<gene>
    <name evidence="14" type="ordered locus">Trebr_0002</name>
</gene>
<keyword evidence="4 10" id="KW-0963">Cytoplasm</keyword>
<dbReference type="GO" id="GO:0008408">
    <property type="term" value="F:3'-5' exonuclease activity"/>
    <property type="evidence" value="ECO:0007669"/>
    <property type="project" value="InterPro"/>
</dbReference>
<accession>F4LK73</accession>
<dbReference type="NCBIfam" id="TIGR00663">
    <property type="entry name" value="dnan"/>
    <property type="match status" value="1"/>
</dbReference>
<evidence type="ECO:0000256" key="8">
    <source>
        <dbReference type="ARBA" id="ARBA00022932"/>
    </source>
</evidence>
<dbReference type="eggNOG" id="COG0592">
    <property type="taxonomic scope" value="Bacteria"/>
</dbReference>
<comment type="similarity">
    <text evidence="2 10">Belongs to the beta sliding clamp family.</text>
</comment>
<dbReference type="RefSeq" id="WP_013757182.1">
    <property type="nucleotide sequence ID" value="NC_015500.1"/>
</dbReference>
<dbReference type="GO" id="GO:0006271">
    <property type="term" value="P:DNA strand elongation involved in DNA replication"/>
    <property type="evidence" value="ECO:0007669"/>
    <property type="project" value="TreeGrafter"/>
</dbReference>
<organism evidence="14 15">
    <name type="scientific">Treponema brennaborense (strain DSM 12168 / CIP 105900 / DD5/3)</name>
    <dbReference type="NCBI Taxonomy" id="906968"/>
    <lineage>
        <taxon>Bacteria</taxon>
        <taxon>Pseudomonadati</taxon>
        <taxon>Spirochaetota</taxon>
        <taxon>Spirochaetia</taxon>
        <taxon>Spirochaetales</taxon>
        <taxon>Treponemataceae</taxon>
        <taxon>Treponema</taxon>
    </lineage>
</organism>
<dbReference type="EMBL" id="CP002696">
    <property type="protein sequence ID" value="AEE15462.1"/>
    <property type="molecule type" value="Genomic_DNA"/>
</dbReference>
<evidence type="ECO:0000256" key="7">
    <source>
        <dbReference type="ARBA" id="ARBA00022705"/>
    </source>
</evidence>
<evidence type="ECO:0000256" key="10">
    <source>
        <dbReference type="PIRNR" id="PIRNR000804"/>
    </source>
</evidence>
<dbReference type="GO" id="GO:0003677">
    <property type="term" value="F:DNA binding"/>
    <property type="evidence" value="ECO:0007669"/>
    <property type="project" value="UniProtKB-UniRule"/>
</dbReference>
<keyword evidence="5 10" id="KW-0808">Transferase</keyword>
<protein>
    <recommendedName>
        <fullName evidence="3 10">Beta sliding clamp</fullName>
    </recommendedName>
</protein>
<dbReference type="PANTHER" id="PTHR30478">
    <property type="entry name" value="DNA POLYMERASE III SUBUNIT BETA"/>
    <property type="match status" value="1"/>
</dbReference>
<dbReference type="InterPro" id="IPR001001">
    <property type="entry name" value="DNA_polIII_beta"/>
</dbReference>
<feature type="domain" description="DNA polymerase III beta sliding clamp C-terminal" evidence="13">
    <location>
        <begin position="246"/>
        <end position="364"/>
    </location>
</feature>
<feature type="domain" description="DNA polymerase III beta sliding clamp N-terminal" evidence="11">
    <location>
        <begin position="1"/>
        <end position="118"/>
    </location>
</feature>
<keyword evidence="15" id="KW-1185">Reference proteome</keyword>
<dbReference type="InterPro" id="IPR046938">
    <property type="entry name" value="DNA_clamp_sf"/>
</dbReference>
<dbReference type="OrthoDB" id="8421503at2"/>
<dbReference type="Pfam" id="PF02767">
    <property type="entry name" value="DNA_pol3_beta_2"/>
    <property type="match status" value="1"/>
</dbReference>
<dbReference type="SUPFAM" id="SSF55979">
    <property type="entry name" value="DNA clamp"/>
    <property type="match status" value="3"/>
</dbReference>
<evidence type="ECO:0000259" key="11">
    <source>
        <dbReference type="Pfam" id="PF00712"/>
    </source>
</evidence>
<dbReference type="Pfam" id="PF00712">
    <property type="entry name" value="DNA_pol3_beta"/>
    <property type="match status" value="1"/>
</dbReference>
<reference evidence="15" key="1">
    <citation type="submission" date="2011-04" db="EMBL/GenBank/DDBJ databases">
        <title>The complete genome of Treponema brennaborense DSM 12168.</title>
        <authorList>
            <person name="Lucas S."/>
            <person name="Han J."/>
            <person name="Lapidus A."/>
            <person name="Bruce D."/>
            <person name="Goodwin L."/>
            <person name="Pitluck S."/>
            <person name="Peters L."/>
            <person name="Kyrpides N."/>
            <person name="Mavromatis K."/>
            <person name="Ivanova N."/>
            <person name="Mikhailova N."/>
            <person name="Pagani I."/>
            <person name="Teshima H."/>
            <person name="Detter J.C."/>
            <person name="Tapia R."/>
            <person name="Han C."/>
            <person name="Land M."/>
            <person name="Hauser L."/>
            <person name="Markowitz V."/>
            <person name="Cheng J.-F."/>
            <person name="Hugenholtz P."/>
            <person name="Woyke T."/>
            <person name="Wu D."/>
            <person name="Gronow S."/>
            <person name="Wellnitz S."/>
            <person name="Brambilla E."/>
            <person name="Klenk H.-P."/>
            <person name="Eisen J.A."/>
        </authorList>
    </citation>
    <scope>NUCLEOTIDE SEQUENCE [LARGE SCALE GENOMIC DNA]</scope>
    <source>
        <strain evidence="15">DSM 12168 / CIP 105900 / DD5/3</strain>
    </source>
</reference>
<evidence type="ECO:0000256" key="2">
    <source>
        <dbReference type="ARBA" id="ARBA00010752"/>
    </source>
</evidence>
<dbReference type="GO" id="GO:0009360">
    <property type="term" value="C:DNA polymerase III complex"/>
    <property type="evidence" value="ECO:0007669"/>
    <property type="project" value="InterPro"/>
</dbReference>
<dbReference type="KEGG" id="tbe:Trebr_0002"/>
<name>F4LK73_TREBD</name>
<dbReference type="Gene3D" id="3.10.150.10">
    <property type="entry name" value="DNA Polymerase III, subunit A, domain 2"/>
    <property type="match status" value="1"/>
</dbReference>
<comment type="subunit">
    <text evidence="10">Forms a ring-shaped head-to-tail homodimer around DNA.</text>
</comment>
<evidence type="ECO:0000256" key="1">
    <source>
        <dbReference type="ARBA" id="ARBA00004496"/>
    </source>
</evidence>
<dbReference type="InterPro" id="IPR022635">
    <property type="entry name" value="DNA_polIII_beta_C"/>
</dbReference>
<keyword evidence="6 10" id="KW-0548">Nucleotidyltransferase</keyword>
<dbReference type="CDD" id="cd00140">
    <property type="entry name" value="beta_clamp"/>
    <property type="match status" value="1"/>
</dbReference>
<dbReference type="STRING" id="906968.Trebr_0002"/>
<comment type="subcellular location">
    <subcellularLocation>
        <location evidence="1 10">Cytoplasm</location>
    </subcellularLocation>
</comment>
<evidence type="ECO:0000259" key="12">
    <source>
        <dbReference type="Pfam" id="PF02767"/>
    </source>
</evidence>
<dbReference type="Pfam" id="PF02768">
    <property type="entry name" value="DNA_pol3_beta_3"/>
    <property type="match status" value="1"/>
</dbReference>
<evidence type="ECO:0000256" key="6">
    <source>
        <dbReference type="ARBA" id="ARBA00022695"/>
    </source>
</evidence>
<dbReference type="HOGENOM" id="CLU_038149_4_2_12"/>
<feature type="domain" description="DNA polymerase III beta sliding clamp central" evidence="12">
    <location>
        <begin position="130"/>
        <end position="243"/>
    </location>
</feature>
<dbReference type="SMART" id="SM00480">
    <property type="entry name" value="POL3Bc"/>
    <property type="match status" value="1"/>
</dbReference>
<keyword evidence="7 10" id="KW-0235">DNA replication</keyword>
<keyword evidence="9" id="KW-0238">DNA-binding</keyword>
<evidence type="ECO:0000256" key="3">
    <source>
        <dbReference type="ARBA" id="ARBA00021035"/>
    </source>
</evidence>
<evidence type="ECO:0000259" key="13">
    <source>
        <dbReference type="Pfam" id="PF02768"/>
    </source>
</evidence>
<dbReference type="InterPro" id="IPR022634">
    <property type="entry name" value="DNA_polIII_beta_N"/>
</dbReference>
<proteinExistence type="inferred from homology"/>
<dbReference type="AlphaFoldDB" id="F4LK73"/>
<evidence type="ECO:0000313" key="14">
    <source>
        <dbReference type="EMBL" id="AEE15462.1"/>
    </source>
</evidence>
<comment type="function">
    <text evidence="10">Confers DNA tethering and processivity to DNA polymerases and other proteins. Acts as a clamp, forming a ring around DNA (a reaction catalyzed by the clamp-loading complex) which diffuses in an ATP-independent manner freely and bidirectionally along dsDNA. Initially characterized for its ability to contact the catalytic subunit of DNA polymerase III (Pol III), a complex, multichain enzyme responsible for most of the replicative synthesis in bacteria; Pol III exhibits 3'-5' exonuclease proofreading activity. The beta chain is required for initiation of replication as well as for processivity of DNA replication.</text>
</comment>
<keyword evidence="8 10" id="KW-0239">DNA-directed DNA polymerase</keyword>
<dbReference type="Proteomes" id="UP000006546">
    <property type="component" value="Chromosome"/>
</dbReference>
<evidence type="ECO:0000313" key="15">
    <source>
        <dbReference type="Proteomes" id="UP000006546"/>
    </source>
</evidence>
<dbReference type="GO" id="GO:0005737">
    <property type="term" value="C:cytoplasm"/>
    <property type="evidence" value="ECO:0007669"/>
    <property type="project" value="UniProtKB-SubCell"/>
</dbReference>
<dbReference type="Gene3D" id="3.70.10.10">
    <property type="match status" value="1"/>
</dbReference>
<dbReference type="InterPro" id="IPR022637">
    <property type="entry name" value="DNA_polIII_beta_cen"/>
</dbReference>